<organism evidence="2 3">
    <name type="scientific">Marchantia polymorpha subsp. ruderalis</name>
    <dbReference type="NCBI Taxonomy" id="1480154"/>
    <lineage>
        <taxon>Eukaryota</taxon>
        <taxon>Viridiplantae</taxon>
        <taxon>Streptophyta</taxon>
        <taxon>Embryophyta</taxon>
        <taxon>Marchantiophyta</taxon>
        <taxon>Marchantiopsida</taxon>
        <taxon>Marchantiidae</taxon>
        <taxon>Marchantiales</taxon>
        <taxon>Marchantiaceae</taxon>
        <taxon>Marchantia</taxon>
    </lineage>
</organism>
<proteinExistence type="predicted"/>
<accession>A0A176VZE3</accession>
<feature type="compositionally biased region" description="Basic and acidic residues" evidence="1">
    <location>
        <begin position="113"/>
        <end position="134"/>
    </location>
</feature>
<feature type="region of interest" description="Disordered" evidence="1">
    <location>
        <begin position="111"/>
        <end position="145"/>
    </location>
</feature>
<dbReference type="AlphaFoldDB" id="A0A176VZE3"/>
<evidence type="ECO:0000256" key="1">
    <source>
        <dbReference type="SAM" id="MobiDB-lite"/>
    </source>
</evidence>
<dbReference type="Proteomes" id="UP000077202">
    <property type="component" value="Unassembled WGS sequence"/>
</dbReference>
<comment type="caution">
    <text evidence="2">The sequence shown here is derived from an EMBL/GenBank/DDBJ whole genome shotgun (WGS) entry which is preliminary data.</text>
</comment>
<keyword evidence="3" id="KW-1185">Reference proteome</keyword>
<evidence type="ECO:0000313" key="3">
    <source>
        <dbReference type="Proteomes" id="UP000077202"/>
    </source>
</evidence>
<sequence>MVGNPGDEFAHVSWSGHDRILPAESDNAYGDVRLRFRRYTQMDVKAEIDSSIREPGTLPADRRSRFKQYDRTAGINSIDVAFASPSVASQVITGFDPKKLPVSPSTIHQCVQFDKRRKEEADEERQERQEEPRRPGFASTLGPKK</sequence>
<evidence type="ECO:0000313" key="2">
    <source>
        <dbReference type="EMBL" id="OAE26179.1"/>
    </source>
</evidence>
<gene>
    <name evidence="2" type="ORF">AXG93_3457s1030</name>
</gene>
<dbReference type="EMBL" id="LVLJ01002210">
    <property type="protein sequence ID" value="OAE26179.1"/>
    <property type="molecule type" value="Genomic_DNA"/>
</dbReference>
<protein>
    <submittedName>
        <fullName evidence="2">Uncharacterized protein</fullName>
    </submittedName>
</protein>
<reference evidence="2" key="1">
    <citation type="submission" date="2016-03" db="EMBL/GenBank/DDBJ databases">
        <title>Mechanisms controlling the formation of the plant cell surface in tip-growing cells are functionally conserved among land plants.</title>
        <authorList>
            <person name="Honkanen S."/>
            <person name="Jones V.A."/>
            <person name="Morieri G."/>
            <person name="Champion C."/>
            <person name="Hetherington A.J."/>
            <person name="Kelly S."/>
            <person name="Saint-Marcoux D."/>
            <person name="Proust H."/>
            <person name="Prescott H."/>
            <person name="Dolan L."/>
        </authorList>
    </citation>
    <scope>NUCLEOTIDE SEQUENCE [LARGE SCALE GENOMIC DNA]</scope>
    <source>
        <tissue evidence="2">Whole gametophyte</tissue>
    </source>
</reference>
<name>A0A176VZE3_MARPO</name>